<evidence type="ECO:0000313" key="2">
    <source>
        <dbReference type="EMBL" id="WOX29639.1"/>
    </source>
</evidence>
<dbReference type="AlphaFoldDB" id="A0A8I2H6G5"/>
<dbReference type="EMBL" id="CP137578">
    <property type="protein sequence ID" value="WOX29639.1"/>
    <property type="molecule type" value="Genomic_DNA"/>
</dbReference>
<accession>A0A8I2H6G5</accession>
<dbReference type="EMBL" id="WEIA01000020">
    <property type="protein sequence ID" value="NLR23868.1"/>
    <property type="molecule type" value="Genomic_DNA"/>
</dbReference>
<reference evidence="1" key="1">
    <citation type="submission" date="2019-10" db="EMBL/GenBank/DDBJ databases">
        <authorList>
            <person name="Paulsen S."/>
        </authorList>
    </citation>
    <scope>NUCLEOTIDE SEQUENCE</scope>
    <source>
        <strain evidence="1">LMG 19692</strain>
    </source>
</reference>
<reference evidence="2 4" key="2">
    <citation type="submission" date="2023-10" db="EMBL/GenBank/DDBJ databases">
        <title>To unveil natural product biosynthetic capacity in Pseudoalteromonas.</title>
        <authorList>
            <person name="Wang J."/>
        </authorList>
    </citation>
    <scope>NUCLEOTIDE SEQUENCE [LARGE SCALE GENOMIC DNA]</scope>
    <source>
        <strain evidence="2 4">DSM 15914</strain>
    </source>
</reference>
<evidence type="ECO:0000313" key="1">
    <source>
        <dbReference type="EMBL" id="NLR23868.1"/>
    </source>
</evidence>
<organism evidence="1 3">
    <name type="scientific">Pseudoalteromonas maricaloris</name>
    <dbReference type="NCBI Taxonomy" id="184924"/>
    <lineage>
        <taxon>Bacteria</taxon>
        <taxon>Pseudomonadati</taxon>
        <taxon>Pseudomonadota</taxon>
        <taxon>Gammaproteobacteria</taxon>
        <taxon>Alteromonadales</taxon>
        <taxon>Pseudoalteromonadaceae</taxon>
        <taxon>Pseudoalteromonas</taxon>
    </lineage>
</organism>
<dbReference type="Proteomes" id="UP000646877">
    <property type="component" value="Unassembled WGS sequence"/>
</dbReference>
<dbReference type="RefSeq" id="WP_130126704.1">
    <property type="nucleotide sequence ID" value="NZ_CBCSDF010000023.1"/>
</dbReference>
<dbReference type="Proteomes" id="UP001304419">
    <property type="component" value="Chromosome 1"/>
</dbReference>
<evidence type="ECO:0000313" key="4">
    <source>
        <dbReference type="Proteomes" id="UP001304419"/>
    </source>
</evidence>
<proteinExistence type="predicted"/>
<gene>
    <name evidence="1" type="ORF">F9Y85_21630</name>
    <name evidence="2" type="ORF">R5H13_05085</name>
</gene>
<evidence type="ECO:0000313" key="3">
    <source>
        <dbReference type="Proteomes" id="UP000646877"/>
    </source>
</evidence>
<name>A0A8I2H6G5_9GAMM</name>
<protein>
    <submittedName>
        <fullName evidence="1">Uncharacterized protein</fullName>
    </submittedName>
</protein>
<keyword evidence="4" id="KW-1185">Reference proteome</keyword>
<sequence length="188" mass="21301">MSLKTMSSVTTYANLKLSKIAEVKSMKKLSLVTCSTLFVFSSMCYADFDFKGEGTLTYPTGVEKAFEFGFAWNKQTEQFRIGANHYDMSELPESYSVAITLSKDDTRVWIQEFNQGFISEFKWQIADHHISLVKKEFSDSVKGNYVLTVNGIDYFFARDNVSITLSFEEDGIKNIKVDGVTKDMGTKS</sequence>